<accession>A0A8S0X961</accession>
<dbReference type="GO" id="GO:0005543">
    <property type="term" value="F:phospholipid binding"/>
    <property type="evidence" value="ECO:0007669"/>
    <property type="project" value="TreeGrafter"/>
</dbReference>
<keyword evidence="1" id="KW-0812">Transmembrane</keyword>
<organism evidence="3 4">
    <name type="scientific">Candidatus Methylobacter favarea</name>
    <dbReference type="NCBI Taxonomy" id="2707345"/>
    <lineage>
        <taxon>Bacteria</taxon>
        <taxon>Pseudomonadati</taxon>
        <taxon>Pseudomonadota</taxon>
        <taxon>Gammaproteobacteria</taxon>
        <taxon>Methylococcales</taxon>
        <taxon>Methylococcaceae</taxon>
        <taxon>Methylobacter</taxon>
    </lineage>
</organism>
<feature type="transmembrane region" description="Helical" evidence="1">
    <location>
        <begin position="9"/>
        <end position="27"/>
    </location>
</feature>
<dbReference type="RefSeq" id="WP_174626702.1">
    <property type="nucleotide sequence ID" value="NZ_CADCXN010000082.1"/>
</dbReference>
<feature type="domain" description="Mce/MlaD" evidence="2">
    <location>
        <begin position="40"/>
        <end position="118"/>
    </location>
</feature>
<dbReference type="InterPro" id="IPR003399">
    <property type="entry name" value="Mce/MlaD"/>
</dbReference>
<evidence type="ECO:0000313" key="4">
    <source>
        <dbReference type="Proteomes" id="UP000494216"/>
    </source>
</evidence>
<evidence type="ECO:0000259" key="2">
    <source>
        <dbReference type="Pfam" id="PF02470"/>
    </source>
</evidence>
<keyword evidence="1" id="KW-1133">Transmembrane helix</keyword>
<dbReference type="PANTHER" id="PTHR33371">
    <property type="entry name" value="INTERMEMBRANE PHOSPHOLIPID TRANSPORT SYSTEM BINDING PROTEIN MLAD-RELATED"/>
    <property type="match status" value="1"/>
</dbReference>
<evidence type="ECO:0000256" key="1">
    <source>
        <dbReference type="SAM" id="Phobius"/>
    </source>
</evidence>
<dbReference type="PANTHER" id="PTHR33371:SF4">
    <property type="entry name" value="INTERMEMBRANE PHOSPHOLIPID TRANSPORT SYSTEM BINDING PROTEIN MLAD"/>
    <property type="match status" value="1"/>
</dbReference>
<dbReference type="EMBL" id="CADCXN010000082">
    <property type="protein sequence ID" value="CAA9891884.1"/>
    <property type="molecule type" value="Genomic_DNA"/>
</dbReference>
<dbReference type="NCBIfam" id="TIGR04430">
    <property type="entry name" value="OM_asym_MlaD"/>
    <property type="match status" value="1"/>
</dbReference>
<dbReference type="InterPro" id="IPR030970">
    <property type="entry name" value="ABC_MlaD"/>
</dbReference>
<proteinExistence type="predicted"/>
<sequence length="160" mass="17229">MQHTSTQDTLVGLFVAFGIVGLFFLALQVSNLSSFVEQDSYTITANFENSGGLKVKSPVSAAGVKIGQVSAIKFDPETYQSVVQMSIDSRYNTLPDDTTASIFTAGLLGEQYVNLEPGGSDEYLKNNGKIEITQSAIILEKALGQFLFKSAEEKAEGKSE</sequence>
<protein>
    <submittedName>
        <fullName evidence="3">Toluene transporter subunit: membrane component of ABC superfamily</fullName>
    </submittedName>
</protein>
<keyword evidence="4" id="KW-1185">Reference proteome</keyword>
<dbReference type="Pfam" id="PF02470">
    <property type="entry name" value="MlaD"/>
    <property type="match status" value="1"/>
</dbReference>
<dbReference type="Proteomes" id="UP000494216">
    <property type="component" value="Unassembled WGS sequence"/>
</dbReference>
<dbReference type="AlphaFoldDB" id="A0A8S0X961"/>
<comment type="caution">
    <text evidence="3">The sequence shown here is derived from an EMBL/GenBank/DDBJ whole genome shotgun (WGS) entry which is preliminary data.</text>
</comment>
<dbReference type="InterPro" id="IPR052336">
    <property type="entry name" value="MlaD_Phospholipid_Transporter"/>
</dbReference>
<dbReference type="GO" id="GO:0005548">
    <property type="term" value="F:phospholipid transporter activity"/>
    <property type="evidence" value="ECO:0007669"/>
    <property type="project" value="TreeGrafter"/>
</dbReference>
<name>A0A8S0X961_9GAMM</name>
<evidence type="ECO:0000313" key="3">
    <source>
        <dbReference type="EMBL" id="CAA9891884.1"/>
    </source>
</evidence>
<keyword evidence="1" id="KW-0472">Membrane</keyword>
<reference evidence="3 4" key="1">
    <citation type="submission" date="2020-02" db="EMBL/GenBank/DDBJ databases">
        <authorList>
            <person name="Hogendoorn C."/>
        </authorList>
    </citation>
    <scope>NUCLEOTIDE SEQUENCE [LARGE SCALE GENOMIC DNA]</scope>
    <source>
        <strain evidence="3">METHB21</strain>
    </source>
</reference>
<gene>
    <name evidence="3" type="primary">yrbD</name>
    <name evidence="3" type="ORF">METHB2_510019</name>
</gene>